<feature type="region of interest" description="Disordered" evidence="1">
    <location>
        <begin position="508"/>
        <end position="548"/>
    </location>
</feature>
<sequence length="870" mass="95714">MAFLLNTLFNIRLLFVSGHAVSRDDSDDKAKDDLVRQAAARQRTVTPRRHMMRRHGGRLGIDKAERVVTQGTAPQDTPDKRGGPAVTSARQDEDGDGCGERRYLPQSVRQDDGWRHHSKDQAVRRRGRMDGIDARTRSRSATRRDDLRLTRQGPRLRCRDGQTDGDGSRSLTSQGSDETRDRADSDSDGKTQDAGRRTTGSPSRTNDNGKGRQGSLPRTGAARRRSKTPTSTVRTGQQDVGTIRSRRRTAGQVQWFKTCNRTGTAQTVRRGGKTAFSYLVDNAKDQCGGTKVRSLRRRLQPVRQDYGSYGSGATRRILTSRGEFDSTDIISFSFPYRAGANRARSARSRRGRSLQPMRQYENPEELSSVGSRPAGSRERHSPTQKVRRGGEMTAGDLTAAKAKPPQTENGGRRYEGQSQGRSARNQVRDVLETAWPVRPDEDAGQLSGRWTVNDLRTQRYKRQGVNTEGKARETTVTAQRAGAARRSTTRSGTGRWQLRRPSVAAPRRGIENGKTNVNRPKDLKVTGIGLSDSEGKAQDDSVKDMGGRHLRTTGTAQTVRRGGKTTAGDLTAKAKVSTIETQRRLYFTFSRSINPTDTFLPASLPSWIGAGEPRSATHRGDLGLTRQGPRLRCGDGQTDGDESRSLTSQEADVPRDRADNDSDGKTQDAGRRTQDAGRRTQDAGRRTQDAGRRTTRTPSRTDDDGKGRQGPLPLDWSGTTTVDDTHVDGAGPVVQDLQLNGNGTEGPSRRRDDDRRPPSKGQGLERRDQGPPPTETACGWCSKAQGDDTGTERRTMTGQGCWLLTSQGTGPTATRKARAGRRHGERVRSKRSLGRQRRRATRSRRRAGKTLGPQDPGDGTDGPLMRQDDG</sequence>
<organism evidence="3 4">
    <name type="scientific">Tilletia indica</name>
    <dbReference type="NCBI Taxonomy" id="43049"/>
    <lineage>
        <taxon>Eukaryota</taxon>
        <taxon>Fungi</taxon>
        <taxon>Dikarya</taxon>
        <taxon>Basidiomycota</taxon>
        <taxon>Ustilaginomycotina</taxon>
        <taxon>Exobasidiomycetes</taxon>
        <taxon>Tilletiales</taxon>
        <taxon>Tilletiaceae</taxon>
        <taxon>Tilletia</taxon>
    </lineage>
</organism>
<evidence type="ECO:0000256" key="2">
    <source>
        <dbReference type="SAM" id="SignalP"/>
    </source>
</evidence>
<feature type="compositionally biased region" description="Polar residues" evidence="1">
    <location>
        <begin position="198"/>
        <end position="208"/>
    </location>
</feature>
<feature type="compositionally biased region" description="Low complexity" evidence="1">
    <location>
        <begin position="480"/>
        <end position="495"/>
    </location>
</feature>
<feature type="compositionally biased region" description="Basic and acidic residues" evidence="1">
    <location>
        <begin position="652"/>
        <end position="692"/>
    </location>
</feature>
<feature type="compositionally biased region" description="Basic and acidic residues" evidence="1">
    <location>
        <begin position="533"/>
        <end position="547"/>
    </location>
</feature>
<feature type="compositionally biased region" description="Basic and acidic residues" evidence="1">
    <location>
        <begin position="98"/>
        <end position="149"/>
    </location>
</feature>
<feature type="signal peptide" evidence="2">
    <location>
        <begin position="1"/>
        <end position="18"/>
    </location>
</feature>
<feature type="compositionally biased region" description="Basic residues" evidence="1">
    <location>
        <begin position="815"/>
        <end position="848"/>
    </location>
</feature>
<feature type="compositionally biased region" description="Basic residues" evidence="1">
    <location>
        <begin position="46"/>
        <end position="57"/>
    </location>
</feature>
<feature type="compositionally biased region" description="Low complexity" evidence="1">
    <location>
        <begin position="852"/>
        <end position="863"/>
    </location>
</feature>
<reference evidence="3" key="1">
    <citation type="submission" date="2016-04" db="EMBL/GenBank/DDBJ databases">
        <authorList>
            <person name="Nguyen H.D."/>
            <person name="Samba Siva P."/>
            <person name="Cullis J."/>
            <person name="Levesque C.A."/>
            <person name="Hambleton S."/>
        </authorList>
    </citation>
    <scope>NUCLEOTIDE SEQUENCE</scope>
    <source>
        <strain evidence="3">DAOMC 236416</strain>
    </source>
</reference>
<feature type="chain" id="PRO_5035718162" evidence="2">
    <location>
        <begin position="19"/>
        <end position="870"/>
    </location>
</feature>
<feature type="compositionally biased region" description="Basic and acidic residues" evidence="1">
    <location>
        <begin position="177"/>
        <end position="196"/>
    </location>
</feature>
<proteinExistence type="predicted"/>
<keyword evidence="4" id="KW-1185">Reference proteome</keyword>
<dbReference type="EMBL" id="LWDF02000254">
    <property type="protein sequence ID" value="KAE8251282.1"/>
    <property type="molecule type" value="Genomic_DNA"/>
</dbReference>
<feature type="compositionally biased region" description="Basic and acidic residues" evidence="1">
    <location>
        <begin position="747"/>
        <end position="769"/>
    </location>
</feature>
<reference evidence="3" key="2">
    <citation type="journal article" date="2019" name="IMA Fungus">
        <title>Genome sequencing and comparison of five Tilletia species to identify candidate genes for the detection of regulated species infecting wheat.</title>
        <authorList>
            <person name="Nguyen H.D.T."/>
            <person name="Sultana T."/>
            <person name="Kesanakurti P."/>
            <person name="Hambleton S."/>
        </authorList>
    </citation>
    <scope>NUCLEOTIDE SEQUENCE</scope>
    <source>
        <strain evidence="3">DAOMC 236416</strain>
    </source>
</reference>
<feature type="region of interest" description="Disordered" evidence="1">
    <location>
        <begin position="339"/>
        <end position="425"/>
    </location>
</feature>
<feature type="compositionally biased region" description="Polar residues" evidence="1">
    <location>
        <begin position="416"/>
        <end position="425"/>
    </location>
</feature>
<feature type="compositionally biased region" description="Polar residues" evidence="1">
    <location>
        <begin position="228"/>
        <end position="240"/>
    </location>
</feature>
<gene>
    <name evidence="3" type="ORF">A4X13_0g4068</name>
</gene>
<keyword evidence="2" id="KW-0732">Signal</keyword>
<evidence type="ECO:0000313" key="3">
    <source>
        <dbReference type="EMBL" id="KAE8251282.1"/>
    </source>
</evidence>
<name>A0A8T8SYT4_9BASI</name>
<evidence type="ECO:0000313" key="4">
    <source>
        <dbReference type="Proteomes" id="UP000077521"/>
    </source>
</evidence>
<feature type="region of interest" description="Disordered" evidence="1">
    <location>
        <begin position="611"/>
        <end position="870"/>
    </location>
</feature>
<evidence type="ECO:0000256" key="1">
    <source>
        <dbReference type="SAM" id="MobiDB-lite"/>
    </source>
</evidence>
<protein>
    <submittedName>
        <fullName evidence="3">Uncharacterized protein</fullName>
    </submittedName>
</protein>
<dbReference type="AlphaFoldDB" id="A0A8T8SYT4"/>
<accession>A0A8T8SYT4</accession>
<feature type="region of interest" description="Disordered" evidence="1">
    <location>
        <begin position="465"/>
        <end position="496"/>
    </location>
</feature>
<dbReference type="Proteomes" id="UP000077521">
    <property type="component" value="Unassembled WGS sequence"/>
</dbReference>
<comment type="caution">
    <text evidence="3">The sequence shown here is derived from an EMBL/GenBank/DDBJ whole genome shotgun (WGS) entry which is preliminary data.</text>
</comment>
<feature type="region of interest" description="Disordered" evidence="1">
    <location>
        <begin position="39"/>
        <end position="240"/>
    </location>
</feature>